<dbReference type="InterPro" id="IPR003362">
    <property type="entry name" value="Bact_transf"/>
</dbReference>
<evidence type="ECO:0000256" key="3">
    <source>
        <dbReference type="ARBA" id="ARBA00022679"/>
    </source>
</evidence>
<evidence type="ECO:0000256" key="1">
    <source>
        <dbReference type="ARBA" id="ARBA00004141"/>
    </source>
</evidence>
<evidence type="ECO:0000313" key="9">
    <source>
        <dbReference type="EMBL" id="MBB5598248.1"/>
    </source>
</evidence>
<dbReference type="InterPro" id="IPR017475">
    <property type="entry name" value="EPS_sugar_tfrase"/>
</dbReference>
<dbReference type="GO" id="GO:0016020">
    <property type="term" value="C:membrane"/>
    <property type="evidence" value="ECO:0007669"/>
    <property type="project" value="UniProtKB-SubCell"/>
</dbReference>
<comment type="caution">
    <text evidence="9">The sequence shown here is derived from an EMBL/GenBank/DDBJ whole genome shotgun (WGS) entry which is preliminary data.</text>
</comment>
<dbReference type="AlphaFoldDB" id="A0A7W9DB23"/>
<keyword evidence="10" id="KW-1185">Reference proteome</keyword>
<feature type="transmembrane region" description="Helical" evidence="7">
    <location>
        <begin position="292"/>
        <end position="313"/>
    </location>
</feature>
<dbReference type="RefSeq" id="WP_338087453.1">
    <property type="nucleotide sequence ID" value="NZ_JACHBL010000001.1"/>
</dbReference>
<dbReference type="PANTHER" id="PTHR30576">
    <property type="entry name" value="COLANIC BIOSYNTHESIS UDP-GLUCOSE LIPID CARRIER TRANSFERASE"/>
    <property type="match status" value="1"/>
</dbReference>
<feature type="transmembrane region" description="Helical" evidence="7">
    <location>
        <begin position="7"/>
        <end position="32"/>
    </location>
</feature>
<evidence type="ECO:0000256" key="5">
    <source>
        <dbReference type="ARBA" id="ARBA00022989"/>
    </source>
</evidence>
<evidence type="ECO:0000313" key="10">
    <source>
        <dbReference type="Proteomes" id="UP000523863"/>
    </source>
</evidence>
<dbReference type="EMBL" id="JACHBL010000001">
    <property type="protein sequence ID" value="MBB5598248.1"/>
    <property type="molecule type" value="Genomic_DNA"/>
</dbReference>
<gene>
    <name evidence="9" type="ORF">BKA12_001328</name>
</gene>
<feature type="domain" description="Bacterial sugar transferase" evidence="8">
    <location>
        <begin position="287"/>
        <end position="474"/>
    </location>
</feature>
<sequence>MKVLGKPWWIGIPTVLAIIDAVAIALAMAVAQVYRFGGFSGAELEGTIPADYGWLSAGIAIFWLILLDLWGSRDVKIIGIGSEEYKRIAVASLYLFGAIAIFSYAFGIQTARGYVGLALPAGVLFLILGRWFYRRHLSRKRHEGYFTRKLMIVGGPSTVLHLYNNLNETPEAGYVPVAAYMPGYAVSSPSGDELPIPVAGVSRDIDGILAAVDEYEVEALAVSSGSMLSPRVMRSLGWELQDRGISLIMAPALTDVAGPRIHTQPVNGLPLIHVSTPKLEGIKGFAKRASDVIGAGVGLLLLSPLFLVTTIAIRMESRGPIFFHQKRVGKGGEIFHMHKFRSMVPDAEAKKADLMDQNEGNGVLFKIVKDPRITKVGAFIRRYSIDELPQLWNVLVGEMSLVGPRPPVPDEVQAYEKHVHRKFLVQPGITGLWQVSGRSALSWEDSVRLDLYYVENWSLIQDMVILFKTVRAVLTSDGAY</sequence>
<organism evidence="9 10">
    <name type="scientific">Neomicrococcus lactis</name>
    <dbReference type="NCBI Taxonomy" id="732241"/>
    <lineage>
        <taxon>Bacteria</taxon>
        <taxon>Bacillati</taxon>
        <taxon>Actinomycetota</taxon>
        <taxon>Actinomycetes</taxon>
        <taxon>Micrococcales</taxon>
        <taxon>Micrococcaceae</taxon>
        <taxon>Neomicrococcus</taxon>
    </lineage>
</organism>
<keyword evidence="3 9" id="KW-0808">Transferase</keyword>
<dbReference type="GO" id="GO:0016780">
    <property type="term" value="F:phosphotransferase activity, for other substituted phosphate groups"/>
    <property type="evidence" value="ECO:0007669"/>
    <property type="project" value="TreeGrafter"/>
</dbReference>
<reference evidence="9 10" key="1">
    <citation type="submission" date="2020-08" db="EMBL/GenBank/DDBJ databases">
        <title>Sequencing the genomes of 1000 actinobacteria strains.</title>
        <authorList>
            <person name="Klenk H.-P."/>
        </authorList>
    </citation>
    <scope>NUCLEOTIDE SEQUENCE [LARGE SCALE GENOMIC DNA]</scope>
    <source>
        <strain evidence="9 10">DSM 23694</strain>
    </source>
</reference>
<comment type="subcellular location">
    <subcellularLocation>
        <location evidence="1">Membrane</location>
        <topology evidence="1">Multi-pass membrane protein</topology>
    </subcellularLocation>
</comment>
<comment type="similarity">
    <text evidence="2">Belongs to the bacterial sugar transferase family.</text>
</comment>
<feature type="transmembrane region" description="Helical" evidence="7">
    <location>
        <begin position="114"/>
        <end position="133"/>
    </location>
</feature>
<keyword evidence="5 7" id="KW-1133">Transmembrane helix</keyword>
<protein>
    <submittedName>
        <fullName evidence="9">Exopolysaccharide biosynthesis polyprenyl glycosylphosphotransferase</fullName>
    </submittedName>
</protein>
<dbReference type="Pfam" id="PF02397">
    <property type="entry name" value="Bac_transf"/>
    <property type="match status" value="1"/>
</dbReference>
<name>A0A7W9DB23_9MICC</name>
<keyword evidence="4 7" id="KW-0812">Transmembrane</keyword>
<evidence type="ECO:0000256" key="7">
    <source>
        <dbReference type="SAM" id="Phobius"/>
    </source>
</evidence>
<feature type="transmembrane region" description="Helical" evidence="7">
    <location>
        <begin position="52"/>
        <end position="70"/>
    </location>
</feature>
<evidence type="ECO:0000256" key="2">
    <source>
        <dbReference type="ARBA" id="ARBA00006464"/>
    </source>
</evidence>
<dbReference type="PANTHER" id="PTHR30576:SF10">
    <property type="entry name" value="SLL5057 PROTEIN"/>
    <property type="match status" value="1"/>
</dbReference>
<dbReference type="Proteomes" id="UP000523863">
    <property type="component" value="Unassembled WGS sequence"/>
</dbReference>
<feature type="transmembrane region" description="Helical" evidence="7">
    <location>
        <begin position="91"/>
        <end position="108"/>
    </location>
</feature>
<keyword evidence="6 7" id="KW-0472">Membrane</keyword>
<evidence type="ECO:0000256" key="6">
    <source>
        <dbReference type="ARBA" id="ARBA00023136"/>
    </source>
</evidence>
<proteinExistence type="inferred from homology"/>
<accession>A0A7W9DB23</accession>
<dbReference type="Pfam" id="PF13727">
    <property type="entry name" value="CoA_binding_3"/>
    <property type="match status" value="1"/>
</dbReference>
<evidence type="ECO:0000256" key="4">
    <source>
        <dbReference type="ARBA" id="ARBA00022692"/>
    </source>
</evidence>
<evidence type="ECO:0000259" key="8">
    <source>
        <dbReference type="Pfam" id="PF02397"/>
    </source>
</evidence>
<dbReference type="NCBIfam" id="TIGR03025">
    <property type="entry name" value="EPS_sugtrans"/>
    <property type="match status" value="1"/>
</dbReference>